<name>A0A0K2T5A3_LEPSM</name>
<sequence length="69" mass="7769">PLISLLYLLLLSTRLNNSRSCISFLGFISSFLGFISLGLSLEHYILGECTSFQKIRRFNVSINISINLT</sequence>
<keyword evidence="1" id="KW-1133">Transmembrane helix</keyword>
<protein>
    <submittedName>
        <fullName evidence="2">Uncharacterized protein</fullName>
    </submittedName>
</protein>
<keyword evidence="1" id="KW-0812">Transmembrane</keyword>
<keyword evidence="1" id="KW-0472">Membrane</keyword>
<evidence type="ECO:0000256" key="1">
    <source>
        <dbReference type="SAM" id="Phobius"/>
    </source>
</evidence>
<proteinExistence type="predicted"/>
<organism evidence="2">
    <name type="scientific">Lepeophtheirus salmonis</name>
    <name type="common">Salmon louse</name>
    <name type="synonym">Caligus salmonis</name>
    <dbReference type="NCBI Taxonomy" id="72036"/>
    <lineage>
        <taxon>Eukaryota</taxon>
        <taxon>Metazoa</taxon>
        <taxon>Ecdysozoa</taxon>
        <taxon>Arthropoda</taxon>
        <taxon>Crustacea</taxon>
        <taxon>Multicrustacea</taxon>
        <taxon>Hexanauplia</taxon>
        <taxon>Copepoda</taxon>
        <taxon>Siphonostomatoida</taxon>
        <taxon>Caligidae</taxon>
        <taxon>Lepeophtheirus</taxon>
    </lineage>
</organism>
<evidence type="ECO:0000313" key="2">
    <source>
        <dbReference type="EMBL" id="CDW20631.1"/>
    </source>
</evidence>
<reference evidence="2" key="1">
    <citation type="submission" date="2014-05" db="EMBL/GenBank/DDBJ databases">
        <authorList>
            <person name="Chronopoulou M."/>
        </authorList>
    </citation>
    <scope>NUCLEOTIDE SEQUENCE</scope>
    <source>
        <tissue evidence="2">Whole organism</tissue>
    </source>
</reference>
<dbReference type="AlphaFoldDB" id="A0A0K2T5A3"/>
<feature type="transmembrane region" description="Helical" evidence="1">
    <location>
        <begin position="27"/>
        <end position="47"/>
    </location>
</feature>
<feature type="non-terminal residue" evidence="2">
    <location>
        <position position="1"/>
    </location>
</feature>
<dbReference type="EMBL" id="HACA01003270">
    <property type="protein sequence ID" value="CDW20631.1"/>
    <property type="molecule type" value="Transcribed_RNA"/>
</dbReference>
<accession>A0A0K2T5A3</accession>